<gene>
    <name evidence="2" type="ORF">H9624_02475</name>
</gene>
<dbReference type="EMBL" id="JACSPO010000001">
    <property type="protein sequence ID" value="MBD8061190.1"/>
    <property type="molecule type" value="Genomic_DNA"/>
</dbReference>
<accession>A0ABR8YYQ9</accession>
<keyword evidence="1" id="KW-0812">Transmembrane</keyword>
<sequence>MDSVIFSERLHPRPVNLVLGALAGAAVGALVWPFSATAGYVVGVVAAVAVVVALLVTSPRVVVELGDEELGTGPVLHAANARIGVAHLGGTEVLDADAMVAAMGPKADARAFVCQRPWVRQGLRVEVVDPRDPAPYWLVASRRPAELAAALGRAGQAAHSEQTSWPPSS</sequence>
<name>A0ABR8YYQ9_9MICO</name>
<feature type="transmembrane region" description="Helical" evidence="1">
    <location>
        <begin position="38"/>
        <end position="56"/>
    </location>
</feature>
<keyword evidence="1" id="KW-0472">Membrane</keyword>
<keyword evidence="3" id="KW-1185">Reference proteome</keyword>
<feature type="transmembrane region" description="Helical" evidence="1">
    <location>
        <begin position="15"/>
        <end position="32"/>
    </location>
</feature>
<dbReference type="Pfam" id="PF11292">
    <property type="entry name" value="DUF3093"/>
    <property type="match status" value="1"/>
</dbReference>
<dbReference type="InterPro" id="IPR021443">
    <property type="entry name" value="DUF3093"/>
</dbReference>
<comment type="caution">
    <text evidence="2">The sequence shown here is derived from an EMBL/GenBank/DDBJ whole genome shotgun (WGS) entry which is preliminary data.</text>
</comment>
<keyword evidence="1" id="KW-1133">Transmembrane helix</keyword>
<proteinExistence type="predicted"/>
<reference evidence="2 3" key="1">
    <citation type="submission" date="2020-08" db="EMBL/GenBank/DDBJ databases">
        <title>A Genomic Blueprint of the Chicken Gut Microbiome.</title>
        <authorList>
            <person name="Gilroy R."/>
            <person name="Ravi A."/>
            <person name="Getino M."/>
            <person name="Pursley I."/>
            <person name="Horton D.L."/>
            <person name="Alikhan N.-F."/>
            <person name="Baker D."/>
            <person name="Gharbi K."/>
            <person name="Hall N."/>
            <person name="Watson M."/>
            <person name="Adriaenssens E.M."/>
            <person name="Foster-Nyarko E."/>
            <person name="Jarju S."/>
            <person name="Secka A."/>
            <person name="Antonio M."/>
            <person name="Oren A."/>
            <person name="Chaudhuri R."/>
            <person name="La Ragione R.M."/>
            <person name="Hildebrand F."/>
            <person name="Pallen M.J."/>
        </authorList>
    </citation>
    <scope>NUCLEOTIDE SEQUENCE [LARGE SCALE GENOMIC DNA]</scope>
    <source>
        <strain evidence="2 3">Sa1BUA1</strain>
    </source>
</reference>
<organism evidence="2 3">
    <name type="scientific">Oceanitalea stevensii</name>
    <dbReference type="NCBI Taxonomy" id="2763072"/>
    <lineage>
        <taxon>Bacteria</taxon>
        <taxon>Bacillati</taxon>
        <taxon>Actinomycetota</taxon>
        <taxon>Actinomycetes</taxon>
        <taxon>Micrococcales</taxon>
        <taxon>Bogoriellaceae</taxon>
        <taxon>Georgenia</taxon>
    </lineage>
</organism>
<protein>
    <submittedName>
        <fullName evidence="2">DUF3093 domain-containing protein</fullName>
    </submittedName>
</protein>
<evidence type="ECO:0000313" key="3">
    <source>
        <dbReference type="Proteomes" id="UP000661894"/>
    </source>
</evidence>
<dbReference type="Proteomes" id="UP000661894">
    <property type="component" value="Unassembled WGS sequence"/>
</dbReference>
<evidence type="ECO:0000313" key="2">
    <source>
        <dbReference type="EMBL" id="MBD8061190.1"/>
    </source>
</evidence>
<evidence type="ECO:0000256" key="1">
    <source>
        <dbReference type="SAM" id="Phobius"/>
    </source>
</evidence>
<dbReference type="RefSeq" id="WP_251838326.1">
    <property type="nucleotide sequence ID" value="NZ_JACSPO010000001.1"/>
</dbReference>